<dbReference type="Proteomes" id="UP001194468">
    <property type="component" value="Unassembled WGS sequence"/>
</dbReference>
<evidence type="ECO:0000313" key="2">
    <source>
        <dbReference type="EMBL" id="KAF8430556.1"/>
    </source>
</evidence>
<feature type="compositionally biased region" description="Polar residues" evidence="1">
    <location>
        <begin position="124"/>
        <end position="138"/>
    </location>
</feature>
<dbReference type="EMBL" id="WHUW01000061">
    <property type="protein sequence ID" value="KAF8430556.1"/>
    <property type="molecule type" value="Genomic_DNA"/>
</dbReference>
<name>A0AAD4BHB6_BOLED</name>
<keyword evidence="3" id="KW-1185">Reference proteome</keyword>
<feature type="compositionally biased region" description="Polar residues" evidence="1">
    <location>
        <begin position="458"/>
        <end position="485"/>
    </location>
</feature>
<dbReference type="AlphaFoldDB" id="A0AAD4BHB6"/>
<protein>
    <submittedName>
        <fullName evidence="2">Uncharacterized protein</fullName>
    </submittedName>
</protein>
<comment type="caution">
    <text evidence="2">The sequence shown here is derived from an EMBL/GenBank/DDBJ whole genome shotgun (WGS) entry which is preliminary data.</text>
</comment>
<feature type="compositionally biased region" description="Basic and acidic residues" evidence="1">
    <location>
        <begin position="216"/>
        <end position="234"/>
    </location>
</feature>
<organism evidence="2 3">
    <name type="scientific">Boletus edulis BED1</name>
    <dbReference type="NCBI Taxonomy" id="1328754"/>
    <lineage>
        <taxon>Eukaryota</taxon>
        <taxon>Fungi</taxon>
        <taxon>Dikarya</taxon>
        <taxon>Basidiomycota</taxon>
        <taxon>Agaricomycotina</taxon>
        <taxon>Agaricomycetes</taxon>
        <taxon>Agaricomycetidae</taxon>
        <taxon>Boletales</taxon>
        <taxon>Boletineae</taxon>
        <taxon>Boletaceae</taxon>
        <taxon>Boletoideae</taxon>
        <taxon>Boletus</taxon>
    </lineage>
</organism>
<reference evidence="2" key="2">
    <citation type="journal article" date="2020" name="Nat. Commun.">
        <title>Large-scale genome sequencing of mycorrhizal fungi provides insights into the early evolution of symbiotic traits.</title>
        <authorList>
            <person name="Miyauchi S."/>
            <person name="Kiss E."/>
            <person name="Kuo A."/>
            <person name="Drula E."/>
            <person name="Kohler A."/>
            <person name="Sanchez-Garcia M."/>
            <person name="Morin E."/>
            <person name="Andreopoulos B."/>
            <person name="Barry K.W."/>
            <person name="Bonito G."/>
            <person name="Buee M."/>
            <person name="Carver A."/>
            <person name="Chen C."/>
            <person name="Cichocki N."/>
            <person name="Clum A."/>
            <person name="Culley D."/>
            <person name="Crous P.W."/>
            <person name="Fauchery L."/>
            <person name="Girlanda M."/>
            <person name="Hayes R.D."/>
            <person name="Keri Z."/>
            <person name="LaButti K."/>
            <person name="Lipzen A."/>
            <person name="Lombard V."/>
            <person name="Magnuson J."/>
            <person name="Maillard F."/>
            <person name="Murat C."/>
            <person name="Nolan M."/>
            <person name="Ohm R.A."/>
            <person name="Pangilinan J."/>
            <person name="Pereira M.F."/>
            <person name="Perotto S."/>
            <person name="Peter M."/>
            <person name="Pfister S."/>
            <person name="Riley R."/>
            <person name="Sitrit Y."/>
            <person name="Stielow J.B."/>
            <person name="Szollosi G."/>
            <person name="Zifcakova L."/>
            <person name="Stursova M."/>
            <person name="Spatafora J.W."/>
            <person name="Tedersoo L."/>
            <person name="Vaario L.M."/>
            <person name="Yamada A."/>
            <person name="Yan M."/>
            <person name="Wang P."/>
            <person name="Xu J."/>
            <person name="Bruns T."/>
            <person name="Baldrian P."/>
            <person name="Vilgalys R."/>
            <person name="Dunand C."/>
            <person name="Henrissat B."/>
            <person name="Grigoriev I.V."/>
            <person name="Hibbett D."/>
            <person name="Nagy L.G."/>
            <person name="Martin F.M."/>
        </authorList>
    </citation>
    <scope>NUCLEOTIDE SEQUENCE</scope>
    <source>
        <strain evidence="2">BED1</strain>
    </source>
</reference>
<evidence type="ECO:0000313" key="3">
    <source>
        <dbReference type="Proteomes" id="UP001194468"/>
    </source>
</evidence>
<feature type="compositionally biased region" description="Polar residues" evidence="1">
    <location>
        <begin position="237"/>
        <end position="246"/>
    </location>
</feature>
<feature type="compositionally biased region" description="Basic residues" evidence="1">
    <location>
        <begin position="258"/>
        <end position="272"/>
    </location>
</feature>
<accession>A0AAD4BHB6</accession>
<feature type="region of interest" description="Disordered" evidence="1">
    <location>
        <begin position="106"/>
        <end position="299"/>
    </location>
</feature>
<gene>
    <name evidence="2" type="ORF">L210DRAFT_3651774</name>
</gene>
<feature type="compositionally biased region" description="Basic and acidic residues" evidence="1">
    <location>
        <begin position="139"/>
        <end position="152"/>
    </location>
</feature>
<feature type="compositionally biased region" description="Polar residues" evidence="1">
    <location>
        <begin position="503"/>
        <end position="513"/>
    </location>
</feature>
<feature type="compositionally biased region" description="Basic residues" evidence="1">
    <location>
        <begin position="544"/>
        <end position="555"/>
    </location>
</feature>
<feature type="compositionally biased region" description="Acidic residues" evidence="1">
    <location>
        <begin position="114"/>
        <end position="123"/>
    </location>
</feature>
<feature type="region of interest" description="Disordered" evidence="1">
    <location>
        <begin position="315"/>
        <end position="606"/>
    </location>
</feature>
<reference evidence="2" key="1">
    <citation type="submission" date="2019-10" db="EMBL/GenBank/DDBJ databases">
        <authorList>
            <consortium name="DOE Joint Genome Institute"/>
            <person name="Kuo A."/>
            <person name="Miyauchi S."/>
            <person name="Kiss E."/>
            <person name="Drula E."/>
            <person name="Kohler A."/>
            <person name="Sanchez-Garcia M."/>
            <person name="Andreopoulos B."/>
            <person name="Barry K.W."/>
            <person name="Bonito G."/>
            <person name="Buee M."/>
            <person name="Carver A."/>
            <person name="Chen C."/>
            <person name="Cichocki N."/>
            <person name="Clum A."/>
            <person name="Culley D."/>
            <person name="Crous P.W."/>
            <person name="Fauchery L."/>
            <person name="Girlanda M."/>
            <person name="Hayes R."/>
            <person name="Keri Z."/>
            <person name="LaButti K."/>
            <person name="Lipzen A."/>
            <person name="Lombard V."/>
            <person name="Magnuson J."/>
            <person name="Maillard F."/>
            <person name="Morin E."/>
            <person name="Murat C."/>
            <person name="Nolan M."/>
            <person name="Ohm R."/>
            <person name="Pangilinan J."/>
            <person name="Pereira M."/>
            <person name="Perotto S."/>
            <person name="Peter M."/>
            <person name="Riley R."/>
            <person name="Sitrit Y."/>
            <person name="Stielow B."/>
            <person name="Szollosi G."/>
            <person name="Zifcakova L."/>
            <person name="Stursova M."/>
            <person name="Spatafora J.W."/>
            <person name="Tedersoo L."/>
            <person name="Vaario L.-M."/>
            <person name="Yamada A."/>
            <person name="Yan M."/>
            <person name="Wang P."/>
            <person name="Xu J."/>
            <person name="Bruns T."/>
            <person name="Baldrian P."/>
            <person name="Vilgalys R."/>
            <person name="Henrissat B."/>
            <person name="Grigoriev I.V."/>
            <person name="Hibbett D."/>
            <person name="Nagy L.G."/>
            <person name="Martin F.M."/>
        </authorList>
    </citation>
    <scope>NUCLEOTIDE SEQUENCE</scope>
    <source>
        <strain evidence="2">BED1</strain>
    </source>
</reference>
<proteinExistence type="predicted"/>
<sequence>MADGTTWIPDIADSTRAEKQALVRAFLTSHYRDVCQKDKASAPFKKLRMFQDNLFLQHHLPSRFVFPDDPSHMTTADATRFLIFIRKRQEDHPEDIFEFQRWLKGDRLMKPGNPDEEGDDAGDSDNSSTEGNTSQTVNQEKRKSPAVDDAHQETGWITGAKTAEGSKSGLKVADAEVQPIGNADEQPIIANEEVPPQNGPSKGKERADIIPGARKRVADIKDPVSKGAGHKRDTAPQPDQSIQASSPPAAFAQTGAPRNRKASKKQSSKGKKKADIGTSAQAANPASAGLDDSDPIAFSMRPPIKSIVQLEKKRLKRSLATRQPTPGPGTACIVKGSEPQAKAGPSNTSSHRQKKTGPLVEGESMGAPSAGTAHRQDQDSGEALHDAYKEVPVVPLEQPDGQSKAAQPNHHKRGPPLRSALKNKAPFSSVPDAHTLQDNSEGPANSRESEIPAEPPSAANNTVHKVMQESTDSVNASKNMNTAGSKPSEPKKREVKRIRHTTADQPNEAQGSPTKWDIEEEPATPPMKMSQGKRPDNIPEQKINHKTGKPSGKRVGRSENTSPVANDPEPETPRRSGRNRRPPPTSDADFKAGEPKAKKRKRMSYA</sequence>
<feature type="compositionally biased region" description="Basic and acidic residues" evidence="1">
    <location>
        <begin position="533"/>
        <end position="543"/>
    </location>
</feature>
<feature type="compositionally biased region" description="Basic and acidic residues" evidence="1">
    <location>
        <begin position="374"/>
        <end position="389"/>
    </location>
</feature>
<feature type="compositionally biased region" description="Basic residues" evidence="1">
    <location>
        <begin position="597"/>
        <end position="606"/>
    </location>
</feature>
<evidence type="ECO:0000256" key="1">
    <source>
        <dbReference type="SAM" id="MobiDB-lite"/>
    </source>
</evidence>